<keyword evidence="6" id="KW-1185">Reference proteome</keyword>
<dbReference type="Pfam" id="PF05965">
    <property type="entry name" value="FYRC"/>
    <property type="match status" value="1"/>
</dbReference>
<evidence type="ECO:0000256" key="2">
    <source>
        <dbReference type="ARBA" id="ARBA00023242"/>
    </source>
</evidence>
<dbReference type="InterPro" id="IPR003888">
    <property type="entry name" value="FYrich_N"/>
</dbReference>
<dbReference type="PANTHER" id="PTHR22715">
    <property type="entry name" value="TRANSFORMING GROWTH FACTOR BETA REGULATED GENE 1"/>
    <property type="match status" value="1"/>
</dbReference>
<evidence type="ECO:0000256" key="3">
    <source>
        <dbReference type="SAM" id="MobiDB-lite"/>
    </source>
</evidence>
<dbReference type="SMART" id="SM00541">
    <property type="entry name" value="FYRN"/>
    <property type="match status" value="1"/>
</dbReference>
<evidence type="ECO:0000259" key="4">
    <source>
        <dbReference type="Pfam" id="PF25823"/>
    </source>
</evidence>
<dbReference type="InterPro" id="IPR057725">
    <property type="entry name" value="Ams2-SPT21_N"/>
</dbReference>
<dbReference type="PROSITE" id="PS51543">
    <property type="entry name" value="FYRC"/>
    <property type="match status" value="1"/>
</dbReference>
<feature type="compositionally biased region" description="Polar residues" evidence="3">
    <location>
        <begin position="240"/>
        <end position="250"/>
    </location>
</feature>
<name>A0A1X2I751_9FUNG</name>
<dbReference type="Pfam" id="PF25823">
    <property type="entry name" value="Ams2-SPT21_N"/>
    <property type="match status" value="1"/>
</dbReference>
<feature type="region of interest" description="Disordered" evidence="3">
    <location>
        <begin position="538"/>
        <end position="589"/>
    </location>
</feature>
<comment type="subcellular location">
    <subcellularLocation>
        <location evidence="1">Nucleus</location>
    </subcellularLocation>
</comment>
<evidence type="ECO:0000313" key="5">
    <source>
        <dbReference type="EMBL" id="ORZ10756.1"/>
    </source>
</evidence>
<protein>
    <recommendedName>
        <fullName evidence="4">Ams2/SPT21 N-terminal domain-containing protein</fullName>
    </recommendedName>
</protein>
<proteinExistence type="predicted"/>
<dbReference type="PANTHER" id="PTHR22715:SF0">
    <property type="entry name" value="TRANSFORMING GROWTH FACTOR BETA REGULATOR 1"/>
    <property type="match status" value="1"/>
</dbReference>
<dbReference type="Proteomes" id="UP000193560">
    <property type="component" value="Unassembled WGS sequence"/>
</dbReference>
<dbReference type="PROSITE" id="PS51542">
    <property type="entry name" value="FYRN"/>
    <property type="match status" value="1"/>
</dbReference>
<dbReference type="EMBL" id="MCGE01000023">
    <property type="protein sequence ID" value="ORZ10756.1"/>
    <property type="molecule type" value="Genomic_DNA"/>
</dbReference>
<keyword evidence="2" id="KW-0539">Nucleus</keyword>
<feature type="compositionally biased region" description="Low complexity" evidence="3">
    <location>
        <begin position="298"/>
        <end position="334"/>
    </location>
</feature>
<feature type="region of interest" description="Disordered" evidence="3">
    <location>
        <begin position="178"/>
        <end position="376"/>
    </location>
</feature>
<dbReference type="Pfam" id="PF05964">
    <property type="entry name" value="FYRN"/>
    <property type="match status" value="1"/>
</dbReference>
<dbReference type="InterPro" id="IPR003889">
    <property type="entry name" value="FYrich_C"/>
</dbReference>
<reference evidence="5 6" key="1">
    <citation type="submission" date="2016-07" db="EMBL/GenBank/DDBJ databases">
        <title>Pervasive Adenine N6-methylation of Active Genes in Fungi.</title>
        <authorList>
            <consortium name="DOE Joint Genome Institute"/>
            <person name="Mondo S.J."/>
            <person name="Dannebaum R.O."/>
            <person name="Kuo R.C."/>
            <person name="Labutti K."/>
            <person name="Haridas S."/>
            <person name="Kuo A."/>
            <person name="Salamov A."/>
            <person name="Ahrendt S.R."/>
            <person name="Lipzen A."/>
            <person name="Sullivan W."/>
            <person name="Andreopoulos W.B."/>
            <person name="Clum A."/>
            <person name="Lindquist E."/>
            <person name="Daum C."/>
            <person name="Ramamoorthy G.K."/>
            <person name="Gryganskyi A."/>
            <person name="Culley D."/>
            <person name="Magnuson J.K."/>
            <person name="James T.Y."/>
            <person name="O'Malley M.A."/>
            <person name="Stajich J.E."/>
            <person name="Spatafora J.W."/>
            <person name="Visel A."/>
            <person name="Grigoriev I.V."/>
        </authorList>
    </citation>
    <scope>NUCLEOTIDE SEQUENCE [LARGE SCALE GENOMIC DNA]</scope>
    <source>
        <strain evidence="5 6">NRRL 1336</strain>
    </source>
</reference>
<feature type="compositionally biased region" description="Low complexity" evidence="3">
    <location>
        <begin position="551"/>
        <end position="572"/>
    </location>
</feature>
<organism evidence="5 6">
    <name type="scientific">Absidia repens</name>
    <dbReference type="NCBI Taxonomy" id="90262"/>
    <lineage>
        <taxon>Eukaryota</taxon>
        <taxon>Fungi</taxon>
        <taxon>Fungi incertae sedis</taxon>
        <taxon>Mucoromycota</taxon>
        <taxon>Mucoromycotina</taxon>
        <taxon>Mucoromycetes</taxon>
        <taxon>Mucorales</taxon>
        <taxon>Cunninghamellaceae</taxon>
        <taxon>Absidia</taxon>
    </lineage>
</organism>
<evidence type="ECO:0000256" key="1">
    <source>
        <dbReference type="ARBA" id="ARBA00004123"/>
    </source>
</evidence>
<gene>
    <name evidence="5" type="ORF">BCR42DRAFT_105864</name>
</gene>
<comment type="caution">
    <text evidence="5">The sequence shown here is derived from an EMBL/GenBank/DDBJ whole genome shotgun (WGS) entry which is preliminary data.</text>
</comment>
<dbReference type="AlphaFoldDB" id="A0A1X2I751"/>
<evidence type="ECO:0000313" key="6">
    <source>
        <dbReference type="Proteomes" id="UP000193560"/>
    </source>
</evidence>
<feature type="compositionally biased region" description="Low complexity" evidence="3">
    <location>
        <begin position="190"/>
        <end position="207"/>
    </location>
</feature>
<dbReference type="STRING" id="90262.A0A1X2I751"/>
<dbReference type="OrthoDB" id="285793at2759"/>
<feature type="domain" description="Ams2/SPT21 N-terminal" evidence="4">
    <location>
        <begin position="24"/>
        <end position="144"/>
    </location>
</feature>
<sequence>MSLNKMLQINEDHDSFDDSTKPLVKVKVFYSFQDSDTTCLCSFDQHLHSKIDDNEHWIPISLKQCLLSVCSSCPDQLMRAEYDMAIYSANIEESNIGQQESLKDVRATVIWEGHGLLSNLLRDQHNENIMVTGQISKTSGEAFDYIIQILLQLHPIRRPQSSEQSANQQQLQRTLPPMKSLLTPDHHTYSHYPSSSTSSKSTSPPHQHSYEHQTSRIPAFRPFASSQPPLRSELDFIPPLTSSPYQPTPQRHQRKVSSDWPRHISPTPHPYDEHTHRKLTPPLPTASTSHLHHDQQHSYHSYSHPHQLDSTTSSTNPDLPSSSSSSSTPTPTTSLVGTIPTGSSTNSSTRKTPVDTFYHQSRRKKRDTKPPNASDVRPFIEVDRDLDGRYILPVEVDSWTVLDLGNVVWNRVAFHNQRYLYPVGYCVKKWYRSMVDPHSDTQYTCQILDGGDEPIFQLEADDNPGEVWRGPTPTTVWTIAVRRAFAIRNMDYGHNPVGPDFFGLRKNTIAKMIQDLPNADKCKNYIWQNFEAITTTGTKNKAMRRSNTRVSTSSSSTSTSSINEPAAATTTPLPHPANQHHSPPANDGP</sequence>
<dbReference type="GO" id="GO:0005634">
    <property type="term" value="C:nucleus"/>
    <property type="evidence" value="ECO:0007669"/>
    <property type="project" value="UniProtKB-SubCell"/>
</dbReference>
<dbReference type="Gene3D" id="3.30.160.360">
    <property type="match status" value="1"/>
</dbReference>
<dbReference type="InterPro" id="IPR040092">
    <property type="entry name" value="TBRG1"/>
</dbReference>
<dbReference type="GO" id="GO:0051726">
    <property type="term" value="P:regulation of cell cycle"/>
    <property type="evidence" value="ECO:0007669"/>
    <property type="project" value="TreeGrafter"/>
</dbReference>
<feature type="compositionally biased region" description="Polar residues" evidence="3">
    <location>
        <begin position="340"/>
        <end position="351"/>
    </location>
</feature>
<accession>A0A1X2I751</accession>